<keyword evidence="2" id="KW-1185">Reference proteome</keyword>
<evidence type="ECO:0000313" key="1">
    <source>
        <dbReference type="EMBL" id="OSY36979.1"/>
    </source>
</evidence>
<sequence length="194" mass="22516">MIITFAFTRLAVDVRRWFEVAPDATMEHGARVELRLLDPQQHRGTESASQRTVVDTTFWRADLFDRLDRPGEWAAAHYHPSFDGVEPSDRAWSPELTADPWGWLSDQLHHIEDRLRDAGLDPGIVRYDADDLRSVVPRIVACARQYGPENVMTRDEEFRLTRDAAERVRRMITLVPPTTPLDREYLRPWIEQPG</sequence>
<dbReference type="Proteomes" id="UP000194360">
    <property type="component" value="Unassembled WGS sequence"/>
</dbReference>
<evidence type="ECO:0000313" key="2">
    <source>
        <dbReference type="Proteomes" id="UP000194360"/>
    </source>
</evidence>
<protein>
    <submittedName>
        <fullName evidence="1">Uncharacterized protein</fullName>
    </submittedName>
</protein>
<comment type="caution">
    <text evidence="1">The sequence shown here is derived from an EMBL/GenBank/DDBJ whole genome shotgun (WGS) entry which is preliminary data.</text>
</comment>
<reference evidence="1 2" key="1">
    <citation type="submission" date="2016-09" db="EMBL/GenBank/DDBJ databases">
        <title>Pseudonocardia autotrophica DSM535, a candidate organism with high potential of specific P450 cytochromes.</title>
        <authorList>
            <person name="Grumaz C."/>
            <person name="Vainshtein Y."/>
            <person name="Kirstahler P."/>
            <person name="Sohn K."/>
        </authorList>
    </citation>
    <scope>NUCLEOTIDE SEQUENCE [LARGE SCALE GENOMIC DNA]</scope>
    <source>
        <strain evidence="1 2">DSM 535</strain>
    </source>
</reference>
<proteinExistence type="predicted"/>
<dbReference type="OrthoDB" id="3571746at2"/>
<name>A0A1Y2MPR7_PSEAH</name>
<dbReference type="RefSeq" id="WP_085915210.1">
    <property type="nucleotide sequence ID" value="NZ_AP018920.1"/>
</dbReference>
<dbReference type="AlphaFoldDB" id="A0A1Y2MPR7"/>
<dbReference type="EMBL" id="MIGB01000034">
    <property type="protein sequence ID" value="OSY36979.1"/>
    <property type="molecule type" value="Genomic_DNA"/>
</dbReference>
<gene>
    <name evidence="1" type="ORF">BG845_05062</name>
</gene>
<dbReference type="STRING" id="2074.BG845_05062"/>
<accession>A0A1Y2MPR7</accession>
<organism evidence="1 2">
    <name type="scientific">Pseudonocardia autotrophica</name>
    <name type="common">Amycolata autotrophica</name>
    <name type="synonym">Nocardia autotrophica</name>
    <dbReference type="NCBI Taxonomy" id="2074"/>
    <lineage>
        <taxon>Bacteria</taxon>
        <taxon>Bacillati</taxon>
        <taxon>Actinomycetota</taxon>
        <taxon>Actinomycetes</taxon>
        <taxon>Pseudonocardiales</taxon>
        <taxon>Pseudonocardiaceae</taxon>
        <taxon>Pseudonocardia</taxon>
    </lineage>
</organism>